<accession>A0AAW1MEJ1</accession>
<evidence type="ECO:0000313" key="1">
    <source>
        <dbReference type="EMBL" id="KAK9744190.1"/>
    </source>
</evidence>
<organism evidence="1 2">
    <name type="scientific">Popillia japonica</name>
    <name type="common">Japanese beetle</name>
    <dbReference type="NCBI Taxonomy" id="7064"/>
    <lineage>
        <taxon>Eukaryota</taxon>
        <taxon>Metazoa</taxon>
        <taxon>Ecdysozoa</taxon>
        <taxon>Arthropoda</taxon>
        <taxon>Hexapoda</taxon>
        <taxon>Insecta</taxon>
        <taxon>Pterygota</taxon>
        <taxon>Neoptera</taxon>
        <taxon>Endopterygota</taxon>
        <taxon>Coleoptera</taxon>
        <taxon>Polyphaga</taxon>
        <taxon>Scarabaeiformia</taxon>
        <taxon>Scarabaeidae</taxon>
        <taxon>Rutelinae</taxon>
        <taxon>Popillia</taxon>
    </lineage>
</organism>
<comment type="caution">
    <text evidence="1">The sequence shown here is derived from an EMBL/GenBank/DDBJ whole genome shotgun (WGS) entry which is preliminary data.</text>
</comment>
<keyword evidence="2" id="KW-1185">Reference proteome</keyword>
<dbReference type="AlphaFoldDB" id="A0AAW1MEJ1"/>
<gene>
    <name evidence="1" type="ORF">QE152_g7997</name>
</gene>
<sequence length="102" mass="10481">MGSSTRNAQELGFGALCVQCGIRRPGLGSFSSRETCPETLRSSALALCVSSAEYAAPVWAASAHAKHVDVAINETARIVTGCLKPTPVNSLNPVIGAAPPES</sequence>
<protein>
    <submittedName>
        <fullName evidence="1">Uncharacterized protein</fullName>
    </submittedName>
</protein>
<evidence type="ECO:0000313" key="2">
    <source>
        <dbReference type="Proteomes" id="UP001458880"/>
    </source>
</evidence>
<dbReference type="Proteomes" id="UP001458880">
    <property type="component" value="Unassembled WGS sequence"/>
</dbReference>
<dbReference type="EMBL" id="JASPKY010000061">
    <property type="protein sequence ID" value="KAK9744190.1"/>
    <property type="molecule type" value="Genomic_DNA"/>
</dbReference>
<proteinExistence type="predicted"/>
<reference evidence="1 2" key="1">
    <citation type="journal article" date="2024" name="BMC Genomics">
        <title>De novo assembly and annotation of Popillia japonica's genome with initial clues to its potential as an invasive pest.</title>
        <authorList>
            <person name="Cucini C."/>
            <person name="Boschi S."/>
            <person name="Funari R."/>
            <person name="Cardaioli E."/>
            <person name="Iannotti N."/>
            <person name="Marturano G."/>
            <person name="Paoli F."/>
            <person name="Bruttini M."/>
            <person name="Carapelli A."/>
            <person name="Frati F."/>
            <person name="Nardi F."/>
        </authorList>
    </citation>
    <scope>NUCLEOTIDE SEQUENCE [LARGE SCALE GENOMIC DNA]</scope>
    <source>
        <strain evidence="1">DMR45628</strain>
    </source>
</reference>
<name>A0AAW1MEJ1_POPJA</name>